<feature type="transmembrane region" description="Helical" evidence="11">
    <location>
        <begin position="307"/>
        <end position="330"/>
    </location>
</feature>
<feature type="transmembrane region" description="Helical" evidence="11">
    <location>
        <begin position="121"/>
        <end position="144"/>
    </location>
</feature>
<evidence type="ECO:0000256" key="2">
    <source>
        <dbReference type="ARBA" id="ARBA00007520"/>
    </source>
</evidence>
<dbReference type="EMBL" id="ONZQ02000006">
    <property type="protein sequence ID" value="SPO02544.1"/>
    <property type="molecule type" value="Genomic_DNA"/>
</dbReference>
<comment type="caution">
    <text evidence="13">The sequence shown here is derived from an EMBL/GenBank/DDBJ whole genome shotgun (WGS) entry which is preliminary data.</text>
</comment>
<keyword evidence="5 11" id="KW-1133">Transmembrane helix</keyword>
<evidence type="ECO:0000256" key="5">
    <source>
        <dbReference type="ARBA" id="ARBA00022989"/>
    </source>
</evidence>
<proteinExistence type="inferred from homology"/>
<evidence type="ECO:0000256" key="4">
    <source>
        <dbReference type="ARBA" id="ARBA00022692"/>
    </source>
</evidence>
<keyword evidence="3" id="KW-0813">Transport</keyword>
<feature type="transmembrane region" description="Helical" evidence="11">
    <location>
        <begin position="187"/>
        <end position="206"/>
    </location>
</feature>
<evidence type="ECO:0000256" key="11">
    <source>
        <dbReference type="SAM" id="Phobius"/>
    </source>
</evidence>
<organism evidence="13 14">
    <name type="scientific">Cephalotrichum gorgonifer</name>
    <dbReference type="NCBI Taxonomy" id="2041049"/>
    <lineage>
        <taxon>Eukaryota</taxon>
        <taxon>Fungi</taxon>
        <taxon>Dikarya</taxon>
        <taxon>Ascomycota</taxon>
        <taxon>Pezizomycotina</taxon>
        <taxon>Sordariomycetes</taxon>
        <taxon>Hypocreomycetidae</taxon>
        <taxon>Microascales</taxon>
        <taxon>Microascaceae</taxon>
        <taxon>Cephalotrichum</taxon>
    </lineage>
</organism>
<evidence type="ECO:0000256" key="1">
    <source>
        <dbReference type="ARBA" id="ARBA00004128"/>
    </source>
</evidence>
<gene>
    <name evidence="13" type="ORF">DNG_05217</name>
</gene>
<dbReference type="FunFam" id="1.20.1250.20:FF:000196">
    <property type="entry name" value="MFS toxin efflux pump (AflT)"/>
    <property type="match status" value="1"/>
</dbReference>
<dbReference type="PANTHER" id="PTHR23501:SF102">
    <property type="entry name" value="DRUG TRANSPORTER, PUTATIVE (AFU_ORTHOLOGUE AFUA_3G08530)-RELATED"/>
    <property type="match status" value="1"/>
</dbReference>
<keyword evidence="6 11" id="KW-0472">Membrane</keyword>
<feature type="domain" description="Major facilitator superfamily (MFS) profile" evidence="12">
    <location>
        <begin position="122"/>
        <end position="612"/>
    </location>
</feature>
<feature type="transmembrane region" description="Helical" evidence="11">
    <location>
        <begin position="445"/>
        <end position="464"/>
    </location>
</feature>
<feature type="transmembrane region" description="Helical" evidence="11">
    <location>
        <begin position="212"/>
        <end position="233"/>
    </location>
</feature>
<evidence type="ECO:0000256" key="9">
    <source>
        <dbReference type="ARBA" id="ARBA00083178"/>
    </source>
</evidence>
<evidence type="ECO:0000313" key="13">
    <source>
        <dbReference type="EMBL" id="SPO02544.1"/>
    </source>
</evidence>
<feature type="compositionally biased region" description="Basic and acidic residues" evidence="10">
    <location>
        <begin position="103"/>
        <end position="113"/>
    </location>
</feature>
<comment type="similarity">
    <text evidence="2">Belongs to the major facilitator superfamily. TCR/Tet family.</text>
</comment>
<dbReference type="Pfam" id="PF07690">
    <property type="entry name" value="MFS_1"/>
    <property type="match status" value="1"/>
</dbReference>
<dbReference type="Proteomes" id="UP001187682">
    <property type="component" value="Unassembled WGS sequence"/>
</dbReference>
<sequence length="636" mass="67226">MSDPTPEFSDEKSHNAAPRHSLSSSSDQVTADPRAESASEKSNGIWAKAEEAYGPGQGPLSSPSPSPSTPAPVDAISESGPGSEPEREGDGTPQPAAAAAAADPERQSAPEASRTRLETTIIMLSLCSALFLAALDITIVTTAVPTIAAEFDSNLGYTWIGSAFILTSGAFVPIWGKISDIWGRKPILLLATGVFWVGSLLCGVSVDMAMLIAARAIQGAGAGGIVTLVNICISDLFSMRNRGFYFGLVGIVWAVASAIGPVLGGVFTMEITWRWCFYINLPICGVAMLLLFFMLKLHNPRTPVRKGLAAVDWLGSATIVAGTVMFLLGLQLGGVTRPWSSPTVLCLLIFGVAVIGAFYVVEWKVARYPILPLQLLRDRSNVACLAVAFFHSFVFISGSYYLPLYFQGVLRLSSLMSGVYLLAFAMSLSACSAAIGFIIRATGNYKVGILTGMAVMTLGVGLFIDLGVDSSLAKIILYQVVAGFGVGPNFQSPLIALQAGVEGRDVASATSAFSFARQMAGTISVVVGGAVFSNQMQQQYPALLAKLGPELAGRLSGEEAAASILMVSELRGEEGDVARAAYARSLQIMYTVYVAFGAAGLLIGFFIRQKTLSRNHTEHKTGLKTLRSREAKTVKA</sequence>
<evidence type="ECO:0000313" key="14">
    <source>
        <dbReference type="Proteomes" id="UP001187682"/>
    </source>
</evidence>
<comment type="subcellular location">
    <subcellularLocation>
        <location evidence="1">Vacuole membrane</location>
        <topology evidence="1">Multi-pass membrane protein</topology>
    </subcellularLocation>
</comment>
<evidence type="ECO:0000256" key="7">
    <source>
        <dbReference type="ARBA" id="ARBA00057269"/>
    </source>
</evidence>
<feature type="transmembrane region" description="Helical" evidence="11">
    <location>
        <begin position="418"/>
        <end position="438"/>
    </location>
</feature>
<dbReference type="InterPro" id="IPR036259">
    <property type="entry name" value="MFS_trans_sf"/>
</dbReference>
<dbReference type="GO" id="GO:0005886">
    <property type="term" value="C:plasma membrane"/>
    <property type="evidence" value="ECO:0007669"/>
    <property type="project" value="TreeGrafter"/>
</dbReference>
<feature type="transmembrane region" description="Helical" evidence="11">
    <location>
        <begin position="588"/>
        <end position="607"/>
    </location>
</feature>
<protein>
    <recommendedName>
        <fullName evidence="8">Efflux pump dotC</fullName>
    </recommendedName>
    <alternativeName>
        <fullName evidence="9">Dothistromin biosynthesis protein C</fullName>
    </alternativeName>
</protein>
<dbReference type="InterPro" id="IPR020846">
    <property type="entry name" value="MFS_dom"/>
</dbReference>
<reference evidence="13" key="1">
    <citation type="submission" date="2018-03" db="EMBL/GenBank/DDBJ databases">
        <authorList>
            <person name="Guldener U."/>
        </authorList>
    </citation>
    <scope>NUCLEOTIDE SEQUENCE</scope>
</reference>
<dbReference type="PRINTS" id="PR01036">
    <property type="entry name" value="TCRTETB"/>
</dbReference>
<dbReference type="GO" id="GO:0005774">
    <property type="term" value="C:vacuolar membrane"/>
    <property type="evidence" value="ECO:0007669"/>
    <property type="project" value="UniProtKB-SubCell"/>
</dbReference>
<feature type="transmembrane region" description="Helical" evidence="11">
    <location>
        <begin position="156"/>
        <end position="175"/>
    </location>
</feature>
<feature type="transmembrane region" description="Helical" evidence="11">
    <location>
        <begin position="275"/>
        <end position="295"/>
    </location>
</feature>
<evidence type="ECO:0000256" key="10">
    <source>
        <dbReference type="SAM" id="MobiDB-lite"/>
    </source>
</evidence>
<dbReference type="FunFam" id="1.20.1720.10:FF:000014">
    <property type="entry name" value="MFS drug transporter, putative"/>
    <property type="match status" value="1"/>
</dbReference>
<keyword evidence="4 11" id="KW-0812">Transmembrane</keyword>
<comment type="function">
    <text evidence="7">Efflux pump; part of the gene cluster that mediates the biosynthesis of dothistromin (DOTH), a polyketide toxin very similar in structure to the aflatoxin precursor, versicolorin B. One function of dotC may be to transport early-stage dothistromin biosynthetic intermediates from the cytoplasm into vacuoles, thereby affecting the rate of dothistromin production.</text>
</comment>
<dbReference type="GO" id="GO:0022857">
    <property type="term" value="F:transmembrane transporter activity"/>
    <property type="evidence" value="ECO:0007669"/>
    <property type="project" value="InterPro"/>
</dbReference>
<keyword evidence="14" id="KW-1185">Reference proteome</keyword>
<dbReference type="PANTHER" id="PTHR23501">
    <property type="entry name" value="MAJOR FACILITATOR SUPERFAMILY"/>
    <property type="match status" value="1"/>
</dbReference>
<feature type="transmembrane region" description="Helical" evidence="11">
    <location>
        <begin position="245"/>
        <end position="269"/>
    </location>
</feature>
<feature type="transmembrane region" description="Helical" evidence="11">
    <location>
        <begin position="382"/>
        <end position="406"/>
    </location>
</feature>
<dbReference type="CDD" id="cd17502">
    <property type="entry name" value="MFS_Azr1_MDR_like"/>
    <property type="match status" value="1"/>
</dbReference>
<feature type="transmembrane region" description="Helical" evidence="11">
    <location>
        <begin position="342"/>
        <end position="361"/>
    </location>
</feature>
<dbReference type="SUPFAM" id="SSF103473">
    <property type="entry name" value="MFS general substrate transporter"/>
    <property type="match status" value="1"/>
</dbReference>
<evidence type="ECO:0000256" key="3">
    <source>
        <dbReference type="ARBA" id="ARBA00022448"/>
    </source>
</evidence>
<dbReference type="Gene3D" id="1.20.1250.20">
    <property type="entry name" value="MFS general substrate transporter like domains"/>
    <property type="match status" value="2"/>
</dbReference>
<evidence type="ECO:0000256" key="8">
    <source>
        <dbReference type="ARBA" id="ARBA00069956"/>
    </source>
</evidence>
<accession>A0AAE8MZI7</accession>
<feature type="region of interest" description="Disordered" evidence="10">
    <location>
        <begin position="1"/>
        <end position="113"/>
    </location>
</feature>
<evidence type="ECO:0000259" key="12">
    <source>
        <dbReference type="PROSITE" id="PS50850"/>
    </source>
</evidence>
<evidence type="ECO:0000256" key="6">
    <source>
        <dbReference type="ARBA" id="ARBA00023136"/>
    </source>
</evidence>
<name>A0AAE8MZI7_9PEZI</name>
<dbReference type="InterPro" id="IPR011701">
    <property type="entry name" value="MFS"/>
</dbReference>
<dbReference type="AlphaFoldDB" id="A0AAE8MZI7"/>
<dbReference type="PROSITE" id="PS50850">
    <property type="entry name" value="MFS"/>
    <property type="match status" value="1"/>
</dbReference>